<keyword evidence="1" id="KW-1133">Transmembrane helix</keyword>
<keyword evidence="1" id="KW-0812">Transmembrane</keyword>
<protein>
    <submittedName>
        <fullName evidence="3">Uncharacterized protein LOC106162084 isoform X1</fullName>
    </submittedName>
</protein>
<proteinExistence type="predicted"/>
<evidence type="ECO:0000313" key="3">
    <source>
        <dbReference type="RefSeq" id="XP_013394663.1"/>
    </source>
</evidence>
<sequence>MSQLLLVNITDITLKCPKTSTSLSGCHYCVIQIPCFCSLNLDGFYLPTRVASCQNNTEITKLHPINLGLLQYFYSPMQVAKIGSNNLFSELLGSKLNVLQLFQHNFSHFLAKDSVDHLSLQKMAQAAKSQEQIYSMADAILADEIFHSDDSSQILVWISIGLSGLLLVIIIGLGIRVRQLALIVALLKKARGNDIVPTMPYWLLDSTTKTNDKLKELVIMDSMKFPILIMQIVITIIFLIFLVEQIKRNFFKSKRNTLALEISNNEQCISLPIRKLSLCPKYWVFQSHQSYFDILKVEGTYSPHLTIDWHCLQITNIITNEIVILERAIPLSMFTAFKLKKLLKSV</sequence>
<dbReference type="Proteomes" id="UP000085678">
    <property type="component" value="Unplaced"/>
</dbReference>
<dbReference type="KEGG" id="lak:106162084"/>
<evidence type="ECO:0000313" key="2">
    <source>
        <dbReference type="Proteomes" id="UP000085678"/>
    </source>
</evidence>
<dbReference type="OrthoDB" id="6078430at2759"/>
<reference evidence="3" key="1">
    <citation type="submission" date="2025-08" db="UniProtKB">
        <authorList>
            <consortium name="RefSeq"/>
        </authorList>
    </citation>
    <scope>IDENTIFICATION</scope>
    <source>
        <tissue evidence="3">Gonads</tissue>
    </source>
</reference>
<evidence type="ECO:0000256" key="1">
    <source>
        <dbReference type="SAM" id="Phobius"/>
    </source>
</evidence>
<organism evidence="2 3">
    <name type="scientific">Lingula anatina</name>
    <name type="common">Brachiopod</name>
    <name type="synonym">Lingula unguis</name>
    <dbReference type="NCBI Taxonomy" id="7574"/>
    <lineage>
        <taxon>Eukaryota</taxon>
        <taxon>Metazoa</taxon>
        <taxon>Spiralia</taxon>
        <taxon>Lophotrochozoa</taxon>
        <taxon>Brachiopoda</taxon>
        <taxon>Linguliformea</taxon>
        <taxon>Lingulata</taxon>
        <taxon>Lingulida</taxon>
        <taxon>Linguloidea</taxon>
        <taxon>Lingulidae</taxon>
        <taxon>Lingula</taxon>
    </lineage>
</organism>
<feature type="transmembrane region" description="Helical" evidence="1">
    <location>
        <begin position="154"/>
        <end position="175"/>
    </location>
</feature>
<gene>
    <name evidence="3" type="primary">LOC106162084</name>
</gene>
<dbReference type="RefSeq" id="XP_013394663.1">
    <property type="nucleotide sequence ID" value="XM_013539209.1"/>
</dbReference>
<keyword evidence="2" id="KW-1185">Reference proteome</keyword>
<name>A0A1S3I8Z8_LINAN</name>
<accession>A0A1S3I8Z8</accession>
<dbReference type="GeneID" id="106162084"/>
<feature type="transmembrane region" description="Helical" evidence="1">
    <location>
        <begin position="225"/>
        <end position="243"/>
    </location>
</feature>
<dbReference type="AlphaFoldDB" id="A0A1S3I8Z8"/>
<keyword evidence="1" id="KW-0472">Membrane</keyword>
<dbReference type="InParanoid" id="A0A1S3I8Z8"/>